<proteinExistence type="inferred from homology"/>
<evidence type="ECO:0000256" key="5">
    <source>
        <dbReference type="SAM" id="MobiDB-lite"/>
    </source>
</evidence>
<evidence type="ECO:0000256" key="2">
    <source>
        <dbReference type="ARBA" id="ARBA00022448"/>
    </source>
</evidence>
<dbReference type="EMBL" id="JAUSQM010000001">
    <property type="protein sequence ID" value="MDP9822453.1"/>
    <property type="molecule type" value="Genomic_DNA"/>
</dbReference>
<dbReference type="SMART" id="SM00382">
    <property type="entry name" value="AAA"/>
    <property type="match status" value="1"/>
</dbReference>
<comment type="similarity">
    <text evidence="1">Belongs to the ABC transporter superfamily.</text>
</comment>
<dbReference type="InterPro" id="IPR017871">
    <property type="entry name" value="ABC_transporter-like_CS"/>
</dbReference>
<keyword evidence="2" id="KW-0813">Transport</keyword>
<feature type="compositionally biased region" description="Basic and acidic residues" evidence="5">
    <location>
        <begin position="276"/>
        <end position="287"/>
    </location>
</feature>
<keyword evidence="3" id="KW-0547">Nucleotide-binding</keyword>
<keyword evidence="4 7" id="KW-0067">ATP-binding</keyword>
<dbReference type="Proteomes" id="UP001240447">
    <property type="component" value="Unassembled WGS sequence"/>
</dbReference>
<dbReference type="Gene3D" id="3.40.50.300">
    <property type="entry name" value="P-loop containing nucleotide triphosphate hydrolases"/>
    <property type="match status" value="1"/>
</dbReference>
<dbReference type="PROSITE" id="PS50893">
    <property type="entry name" value="ABC_TRANSPORTER_2"/>
    <property type="match status" value="1"/>
</dbReference>
<keyword evidence="8" id="KW-1185">Reference proteome</keyword>
<gene>
    <name evidence="7" type="ORF">J2S59_002262</name>
</gene>
<dbReference type="EC" id="3.6.3.-" evidence="7"/>
<dbReference type="SUPFAM" id="SSF52540">
    <property type="entry name" value="P-loop containing nucleoside triphosphate hydrolases"/>
    <property type="match status" value="1"/>
</dbReference>
<dbReference type="GO" id="GO:0005524">
    <property type="term" value="F:ATP binding"/>
    <property type="evidence" value="ECO:0007669"/>
    <property type="project" value="UniProtKB-KW"/>
</dbReference>
<name>A0ABT9NQ14_9ACTN</name>
<evidence type="ECO:0000259" key="6">
    <source>
        <dbReference type="PROSITE" id="PS50893"/>
    </source>
</evidence>
<dbReference type="InterPro" id="IPR003439">
    <property type="entry name" value="ABC_transporter-like_ATP-bd"/>
</dbReference>
<evidence type="ECO:0000313" key="8">
    <source>
        <dbReference type="Proteomes" id="UP001240447"/>
    </source>
</evidence>
<organism evidence="7 8">
    <name type="scientific">Nocardioides massiliensis</name>
    <dbReference type="NCBI Taxonomy" id="1325935"/>
    <lineage>
        <taxon>Bacteria</taxon>
        <taxon>Bacillati</taxon>
        <taxon>Actinomycetota</taxon>
        <taxon>Actinomycetes</taxon>
        <taxon>Propionibacteriales</taxon>
        <taxon>Nocardioidaceae</taxon>
        <taxon>Nocardioides</taxon>
    </lineage>
</organism>
<feature type="domain" description="ABC transporter" evidence="6">
    <location>
        <begin position="23"/>
        <end position="257"/>
    </location>
</feature>
<dbReference type="Pfam" id="PF00005">
    <property type="entry name" value="ABC_tran"/>
    <property type="match status" value="1"/>
</dbReference>
<feature type="compositionally biased region" description="Basic and acidic residues" evidence="5">
    <location>
        <begin position="249"/>
        <end position="261"/>
    </location>
</feature>
<dbReference type="InterPro" id="IPR003593">
    <property type="entry name" value="AAA+_ATPase"/>
</dbReference>
<reference evidence="7 8" key="1">
    <citation type="submission" date="2023-07" db="EMBL/GenBank/DDBJ databases">
        <title>Sequencing the genomes of 1000 actinobacteria strains.</title>
        <authorList>
            <person name="Klenk H.-P."/>
        </authorList>
    </citation>
    <scope>NUCLEOTIDE SEQUENCE [LARGE SCALE GENOMIC DNA]</scope>
    <source>
        <strain evidence="7 8">GD13</strain>
    </source>
</reference>
<accession>A0ABT9NQ14</accession>
<feature type="region of interest" description="Disordered" evidence="5">
    <location>
        <begin position="240"/>
        <end position="287"/>
    </location>
</feature>
<protein>
    <submittedName>
        <fullName evidence="7">Zinc transport system ATP-binding protein</fullName>
        <ecNumber evidence="7">3.6.3.-</ecNumber>
    </submittedName>
</protein>
<evidence type="ECO:0000313" key="7">
    <source>
        <dbReference type="EMBL" id="MDP9822453.1"/>
    </source>
</evidence>
<dbReference type="GO" id="GO:0016787">
    <property type="term" value="F:hydrolase activity"/>
    <property type="evidence" value="ECO:0007669"/>
    <property type="project" value="UniProtKB-KW"/>
</dbReference>
<evidence type="ECO:0000256" key="3">
    <source>
        <dbReference type="ARBA" id="ARBA00022741"/>
    </source>
</evidence>
<dbReference type="PANTHER" id="PTHR42734:SF5">
    <property type="entry name" value="IRON TRANSPORT SYSTEM ATP-BINDING PROTEIN HI_0361-RELATED"/>
    <property type="match status" value="1"/>
</dbReference>
<dbReference type="PANTHER" id="PTHR42734">
    <property type="entry name" value="METAL TRANSPORT SYSTEM ATP-BINDING PROTEIN TM_0124-RELATED"/>
    <property type="match status" value="1"/>
</dbReference>
<evidence type="ECO:0000256" key="4">
    <source>
        <dbReference type="ARBA" id="ARBA00022840"/>
    </source>
</evidence>
<keyword evidence="7" id="KW-0378">Hydrolase</keyword>
<dbReference type="InterPro" id="IPR050153">
    <property type="entry name" value="Metal_Ion_Import_ABC"/>
</dbReference>
<comment type="caution">
    <text evidence="7">The sequence shown here is derived from an EMBL/GenBank/DDBJ whole genome shotgun (WGS) entry which is preliminary data.</text>
</comment>
<sequence length="287" mass="30156">MRDRTPATGTAATADPAVATPVFWMRDGAVVLGGRPVLRGIDLTVPRGEVLAVLGANGSGKSTLMRALLGLIPLVRGETRAFGVPVADLRDRHRLGYVPQRTSAASGIPASVREVVASGRLSRRPVWRLANRADRAAVAAALEVVDLADRAHEDVSDLSGGQQQRVMIARALAAEPEVLVLDEPTAGIDLANQRALAATLERLVADGATVVLVAHELGPLAPLVDRAVVMRDGRIAYDGPPAGLPVDSHGGDHHHPHEDHYLAPSNAPETASPVDRLSEPPEHGEVP</sequence>
<dbReference type="RefSeq" id="WP_181641781.1">
    <property type="nucleotide sequence ID" value="NZ_CCXJ01000212.1"/>
</dbReference>
<evidence type="ECO:0000256" key="1">
    <source>
        <dbReference type="ARBA" id="ARBA00005417"/>
    </source>
</evidence>
<dbReference type="PROSITE" id="PS00211">
    <property type="entry name" value="ABC_TRANSPORTER_1"/>
    <property type="match status" value="1"/>
</dbReference>
<dbReference type="InterPro" id="IPR027417">
    <property type="entry name" value="P-loop_NTPase"/>
</dbReference>